<dbReference type="CDD" id="cd00090">
    <property type="entry name" value="HTH_ARSR"/>
    <property type="match status" value="1"/>
</dbReference>
<reference evidence="5 6" key="1">
    <citation type="submission" date="2018-12" db="EMBL/GenBank/DDBJ databases">
        <title>A novel vanA-carrying plasmid in a clinical isolate of Enterococcus avium.</title>
        <authorList>
            <person name="Bernasconi O.J."/>
            <person name="Luzzaro F."/>
            <person name="Endimiani A."/>
        </authorList>
    </citation>
    <scope>NUCLEOTIDE SEQUENCE [LARGE SCALE GENOMIC DNA]</scope>
    <source>
        <strain evidence="5 6">LC0559/18</strain>
    </source>
</reference>
<keyword evidence="1" id="KW-0238">DNA-binding</keyword>
<dbReference type="SUPFAM" id="SSF46785">
    <property type="entry name" value="Winged helix' DNA-binding domain"/>
    <property type="match status" value="1"/>
</dbReference>
<dbReference type="PANTHER" id="PTHR34580">
    <property type="match status" value="1"/>
</dbReference>
<evidence type="ECO:0000313" key="6">
    <source>
        <dbReference type="Proteomes" id="UP000288388"/>
    </source>
</evidence>
<dbReference type="Pfam" id="PF08279">
    <property type="entry name" value="HTH_11"/>
    <property type="match status" value="1"/>
</dbReference>
<accession>A0A437UK43</accession>
<dbReference type="PANTHER" id="PTHR34580:SF1">
    <property type="entry name" value="PROTEIN PAFC"/>
    <property type="match status" value="1"/>
</dbReference>
<dbReference type="EMBL" id="RYZS01000001">
    <property type="protein sequence ID" value="RVU94012.1"/>
    <property type="molecule type" value="Genomic_DNA"/>
</dbReference>
<dbReference type="Pfam" id="PF25583">
    <property type="entry name" value="WCX"/>
    <property type="match status" value="1"/>
</dbReference>
<feature type="domain" description="WYL" evidence="3">
    <location>
        <begin position="125"/>
        <end position="190"/>
    </location>
</feature>
<dbReference type="InterPro" id="IPR057727">
    <property type="entry name" value="WCX_dom"/>
</dbReference>
<gene>
    <name evidence="5" type="ORF">EK398_03560</name>
</gene>
<dbReference type="InterPro" id="IPR026881">
    <property type="entry name" value="WYL_dom"/>
</dbReference>
<dbReference type="InterPro" id="IPR036390">
    <property type="entry name" value="WH_DNA-bd_sf"/>
</dbReference>
<dbReference type="GO" id="GO:0003677">
    <property type="term" value="F:DNA binding"/>
    <property type="evidence" value="ECO:0007669"/>
    <property type="project" value="UniProtKB-KW"/>
</dbReference>
<dbReference type="Pfam" id="PF13280">
    <property type="entry name" value="WYL"/>
    <property type="match status" value="1"/>
</dbReference>
<feature type="domain" description="Helix-turn-helix type 11" evidence="2">
    <location>
        <begin position="7"/>
        <end position="58"/>
    </location>
</feature>
<name>A0A437UK43_ENTAV</name>
<dbReference type="PIRSF" id="PIRSF016838">
    <property type="entry name" value="PafC"/>
    <property type="match status" value="1"/>
</dbReference>
<evidence type="ECO:0000256" key="1">
    <source>
        <dbReference type="ARBA" id="ARBA00023125"/>
    </source>
</evidence>
<evidence type="ECO:0000313" key="5">
    <source>
        <dbReference type="EMBL" id="RVU94012.1"/>
    </source>
</evidence>
<evidence type="ECO:0000259" key="4">
    <source>
        <dbReference type="Pfam" id="PF25583"/>
    </source>
</evidence>
<dbReference type="PROSITE" id="PS52050">
    <property type="entry name" value="WYL"/>
    <property type="match status" value="1"/>
</dbReference>
<dbReference type="RefSeq" id="WP_127978300.1">
    <property type="nucleotide sequence ID" value="NZ_CAAKNX010000180.1"/>
</dbReference>
<proteinExistence type="predicted"/>
<dbReference type="Gene3D" id="1.10.10.10">
    <property type="entry name" value="Winged helix-like DNA-binding domain superfamily/Winged helix DNA-binding domain"/>
    <property type="match status" value="1"/>
</dbReference>
<dbReference type="InterPro" id="IPR036388">
    <property type="entry name" value="WH-like_DNA-bd_sf"/>
</dbReference>
<sequence length="288" mass="33556">MQVIRLLQTILILLSHKQVTAKELAERFQVSVRTVYRDVDALSLAGVPVYANKGRNGGIFLDDAYHVSNALIDKEEQDDLFLALHLLQSVGLADTDELLKKMGTVYDWSEWLEVDLSQTEITSQTFEKIKEALFNHCEINCVYHTEYGQTRLLSLAPKRVLYKYQTWYLLAWDSSKLDWGLFPLKQIRDVVLKEPIDCPFPEEELVFPQLSVQLRFSKRIAYKKYAEFADFAWTDNPDSSFDATLFFVEFDDLYRFLIPLGKNVEILGPDWIREKVLNYVGAFYKNHF</sequence>
<dbReference type="Proteomes" id="UP000288388">
    <property type="component" value="Unassembled WGS sequence"/>
</dbReference>
<dbReference type="InterPro" id="IPR028349">
    <property type="entry name" value="PafC-like"/>
</dbReference>
<feature type="domain" description="WCX" evidence="4">
    <location>
        <begin position="210"/>
        <end position="280"/>
    </location>
</feature>
<evidence type="ECO:0000259" key="3">
    <source>
        <dbReference type="Pfam" id="PF13280"/>
    </source>
</evidence>
<dbReference type="InterPro" id="IPR013196">
    <property type="entry name" value="HTH_11"/>
</dbReference>
<dbReference type="AlphaFoldDB" id="A0A437UK43"/>
<protein>
    <submittedName>
        <fullName evidence="5">WYL domain-containing protein</fullName>
    </submittedName>
</protein>
<evidence type="ECO:0000259" key="2">
    <source>
        <dbReference type="Pfam" id="PF08279"/>
    </source>
</evidence>
<organism evidence="5 6">
    <name type="scientific">Enterococcus avium</name>
    <name type="common">Streptococcus avium</name>
    <dbReference type="NCBI Taxonomy" id="33945"/>
    <lineage>
        <taxon>Bacteria</taxon>
        <taxon>Bacillati</taxon>
        <taxon>Bacillota</taxon>
        <taxon>Bacilli</taxon>
        <taxon>Lactobacillales</taxon>
        <taxon>Enterococcaceae</taxon>
        <taxon>Enterococcus</taxon>
    </lineage>
</organism>
<comment type="caution">
    <text evidence="5">The sequence shown here is derived from an EMBL/GenBank/DDBJ whole genome shotgun (WGS) entry which is preliminary data.</text>
</comment>
<dbReference type="InterPro" id="IPR051534">
    <property type="entry name" value="CBASS_pafABC_assoc_protein"/>
</dbReference>
<dbReference type="InterPro" id="IPR011991">
    <property type="entry name" value="ArsR-like_HTH"/>
</dbReference>